<name>A0A2S5Z5Q7_9GAMM</name>
<proteinExistence type="predicted"/>
<dbReference type="AlphaFoldDB" id="A0A2S5Z5Q7"/>
<dbReference type="GO" id="GO:0016740">
    <property type="term" value="F:transferase activity"/>
    <property type="evidence" value="ECO:0007669"/>
    <property type="project" value="UniProtKB-KW"/>
</dbReference>
<protein>
    <submittedName>
        <fullName evidence="1">Nucleotidyl transferase AbiEii/AbiGii toxin family protein</fullName>
    </submittedName>
</protein>
<dbReference type="Gene3D" id="3.10.450.620">
    <property type="entry name" value="JHP933, nucleotidyltransferase-like core domain"/>
    <property type="match status" value="1"/>
</dbReference>
<dbReference type="Pfam" id="PF08843">
    <property type="entry name" value="AbiEii"/>
    <property type="match status" value="1"/>
</dbReference>
<keyword evidence="1" id="KW-0808">Transferase</keyword>
<accession>A0A2S5Z5Q7</accession>
<gene>
    <name evidence="1" type="ORF">KEHDKFFH_18395</name>
</gene>
<dbReference type="InterPro" id="IPR014942">
    <property type="entry name" value="AbiEii"/>
</dbReference>
<comment type="caution">
    <text evidence="1">The sequence shown here is derived from an EMBL/GenBank/DDBJ whole genome shotgun (WGS) entry which is preliminary data.</text>
</comment>
<dbReference type="Proteomes" id="UP000239917">
    <property type="component" value="Unassembled WGS sequence"/>
</dbReference>
<reference evidence="1 2" key="1">
    <citation type="submission" date="2018-01" db="EMBL/GenBank/DDBJ databases">
        <title>Complete genome sequences of the type strains of Marinobacter flavimaris and Marinobacter maroccanus.</title>
        <authorList>
            <person name="Palau M."/>
            <person name="Boujida N."/>
            <person name="Manresa A."/>
            <person name="Minana-Galbis D."/>
        </authorList>
    </citation>
    <scope>NUCLEOTIDE SEQUENCE [LARGE SCALE GENOMIC DNA]</scope>
    <source>
        <strain evidence="1 2">N4</strain>
    </source>
</reference>
<dbReference type="EMBL" id="PSSX01000024">
    <property type="protein sequence ID" value="PPI82700.1"/>
    <property type="molecule type" value="Genomic_DNA"/>
</dbReference>
<sequence length="292" mass="33603">MQDPNLASMRPVIEKEIIHFDLFFVLDQEGLLNDLVFQGGTAVRLCYGGRRFSEDLDFAGGVNFSSDQLAQMKECILDYLSTRYGLEVSVKEPKSLRKEPAYSERNVDTWQIAITTSPERPDLPKQRVKLEVANIPAYTAIPQPLIRTYDFLPDGYEDLLIMTEDKNEIMADKLVSLPATQKYVRHRDIWDLAYLSQEKAVVRSGLVLNKIRDYQIENYGAKLEGIISRLPEIVRGRSFRDEMNRFLPADVIERTLAKEKFTDFLQSRVISLLEQVRDEIHSDQSAKSSFLM</sequence>
<evidence type="ECO:0000313" key="2">
    <source>
        <dbReference type="Proteomes" id="UP000239917"/>
    </source>
</evidence>
<keyword evidence="2" id="KW-1185">Reference proteome</keyword>
<organism evidence="1 2">
    <name type="scientific">Marinobacter maroccanus</name>
    <dbReference type="NCBI Taxonomy" id="2055143"/>
    <lineage>
        <taxon>Bacteria</taxon>
        <taxon>Pseudomonadati</taxon>
        <taxon>Pseudomonadota</taxon>
        <taxon>Gammaproteobacteria</taxon>
        <taxon>Pseudomonadales</taxon>
        <taxon>Marinobacteraceae</taxon>
        <taxon>Marinobacter</taxon>
    </lineage>
</organism>
<dbReference type="OrthoDB" id="158131at2"/>
<evidence type="ECO:0000313" key="1">
    <source>
        <dbReference type="EMBL" id="PPI82700.1"/>
    </source>
</evidence>